<evidence type="ECO:0000256" key="12">
    <source>
        <dbReference type="ARBA" id="ARBA00023163"/>
    </source>
</evidence>
<proteinExistence type="predicted"/>
<evidence type="ECO:0000313" key="15">
    <source>
        <dbReference type="Proteomes" id="UP000027215"/>
    </source>
</evidence>
<dbReference type="EMBL" id="CP006696">
    <property type="protein sequence ID" value="AIC10674.1"/>
    <property type="molecule type" value="Genomic_DNA"/>
</dbReference>
<dbReference type="GO" id="GO:0003899">
    <property type="term" value="F:DNA-directed RNA polymerase activity"/>
    <property type="evidence" value="ECO:0007669"/>
    <property type="project" value="InterPro"/>
</dbReference>
<evidence type="ECO:0000256" key="11">
    <source>
        <dbReference type="ARBA" id="ARBA00023125"/>
    </source>
</evidence>
<dbReference type="PANTHER" id="PTHR30313">
    <property type="entry name" value="DNA PRIMASE"/>
    <property type="match status" value="1"/>
</dbReference>
<evidence type="ECO:0000256" key="5">
    <source>
        <dbReference type="ARBA" id="ARBA00022695"/>
    </source>
</evidence>
<keyword evidence="2" id="KW-0240">DNA-directed RNA polymerase</keyword>
<dbReference type="SMART" id="SM00400">
    <property type="entry name" value="ZnF_CHCC"/>
    <property type="match status" value="1"/>
</dbReference>
<comment type="cofactor">
    <cofactor evidence="1">
        <name>Zn(2+)</name>
        <dbReference type="ChEBI" id="CHEBI:29105"/>
    </cofactor>
</comment>
<reference evidence="14 15" key="1">
    <citation type="submission" date="2013-08" db="EMBL/GenBank/DDBJ databases">
        <authorList>
            <person name="Stouthamer R."/>
            <person name="Nunney L."/>
        </authorList>
    </citation>
    <scope>NUCLEOTIDE SEQUENCE [LARGE SCALE GENOMIC DNA]</scope>
    <source>
        <strain evidence="15">ann-1</strain>
    </source>
</reference>
<dbReference type="Pfam" id="PF01807">
    <property type="entry name" value="Zn_ribbon_DnaG"/>
    <property type="match status" value="1"/>
</dbReference>
<keyword evidence="10" id="KW-0460">Magnesium</keyword>
<dbReference type="GO" id="GO:0005737">
    <property type="term" value="C:cytoplasm"/>
    <property type="evidence" value="ECO:0007669"/>
    <property type="project" value="TreeGrafter"/>
</dbReference>
<dbReference type="CDD" id="cd01029">
    <property type="entry name" value="TOPRIM_primases"/>
    <property type="match status" value="1"/>
</dbReference>
<evidence type="ECO:0000256" key="3">
    <source>
        <dbReference type="ARBA" id="ARBA00022515"/>
    </source>
</evidence>
<keyword evidence="5" id="KW-0548">Nucleotidyltransferase</keyword>
<dbReference type="KEGG" id="xfs:D934_12165"/>
<keyword evidence="9" id="KW-0862">Zinc</keyword>
<dbReference type="GO" id="GO:0008270">
    <property type="term" value="F:zinc ion binding"/>
    <property type="evidence" value="ECO:0007669"/>
    <property type="project" value="UniProtKB-KW"/>
</dbReference>
<dbReference type="HOGENOM" id="CLU_789744_0_0_6"/>
<dbReference type="Pfam" id="PF19898">
    <property type="entry name" value="DUF6371"/>
    <property type="match status" value="1"/>
</dbReference>
<dbReference type="GO" id="GO:1990077">
    <property type="term" value="C:primosome complex"/>
    <property type="evidence" value="ECO:0007669"/>
    <property type="project" value="UniProtKB-KW"/>
</dbReference>
<dbReference type="InterPro" id="IPR002694">
    <property type="entry name" value="Znf_CHC2"/>
</dbReference>
<evidence type="ECO:0000256" key="2">
    <source>
        <dbReference type="ARBA" id="ARBA00022478"/>
    </source>
</evidence>
<accession>A0A060H1M1</accession>
<dbReference type="PANTHER" id="PTHR30313:SF2">
    <property type="entry name" value="DNA PRIMASE"/>
    <property type="match status" value="1"/>
</dbReference>
<evidence type="ECO:0000259" key="13">
    <source>
        <dbReference type="SMART" id="SM00400"/>
    </source>
</evidence>
<keyword evidence="4" id="KW-0808">Transferase</keyword>
<name>A0A060H1M1_XYLFS</name>
<protein>
    <submittedName>
        <fullName evidence="14">Zn-finger, CHC2 type</fullName>
    </submittedName>
</protein>
<evidence type="ECO:0000256" key="6">
    <source>
        <dbReference type="ARBA" id="ARBA00022705"/>
    </source>
</evidence>
<dbReference type="FunFam" id="3.90.580.10:FF:000001">
    <property type="entry name" value="DNA primase"/>
    <property type="match status" value="1"/>
</dbReference>
<dbReference type="InterPro" id="IPR045951">
    <property type="entry name" value="DUF6371"/>
</dbReference>
<feature type="domain" description="Zinc finger CHC2-type" evidence="13">
    <location>
        <begin position="32"/>
        <end position="86"/>
    </location>
</feature>
<dbReference type="InterPro" id="IPR036977">
    <property type="entry name" value="DNA_primase_Znf_CHC2"/>
</dbReference>
<dbReference type="PATRIC" id="fig|155920.8.peg.2862"/>
<dbReference type="Proteomes" id="UP000027215">
    <property type="component" value="Chromosome"/>
</dbReference>
<evidence type="ECO:0000256" key="8">
    <source>
        <dbReference type="ARBA" id="ARBA00022771"/>
    </source>
</evidence>
<dbReference type="AlphaFoldDB" id="A0A060H1M1"/>
<evidence type="ECO:0000256" key="9">
    <source>
        <dbReference type="ARBA" id="ARBA00022833"/>
    </source>
</evidence>
<keyword evidence="12" id="KW-0804">Transcription</keyword>
<gene>
    <name evidence="14" type="ORF">D934_12165</name>
</gene>
<organism evidence="14 15">
    <name type="scientific">Xylella fastidiosa subsp. sandyi Ann-1</name>
    <dbReference type="NCBI Taxonomy" id="155920"/>
    <lineage>
        <taxon>Bacteria</taxon>
        <taxon>Pseudomonadati</taxon>
        <taxon>Pseudomonadota</taxon>
        <taxon>Gammaproteobacteria</taxon>
        <taxon>Lysobacterales</taxon>
        <taxon>Lysobacteraceae</taxon>
        <taxon>Xylella</taxon>
    </lineage>
</organism>
<dbReference type="Gene3D" id="3.90.580.10">
    <property type="entry name" value="Zinc finger, CHC2-type domain"/>
    <property type="match status" value="1"/>
</dbReference>
<keyword evidence="7" id="KW-0479">Metal-binding</keyword>
<dbReference type="SUPFAM" id="SSF57783">
    <property type="entry name" value="Zinc beta-ribbon"/>
    <property type="match status" value="1"/>
</dbReference>
<evidence type="ECO:0000313" key="14">
    <source>
        <dbReference type="EMBL" id="AIC10674.1"/>
    </source>
</evidence>
<dbReference type="InterPro" id="IPR050219">
    <property type="entry name" value="DnaG_primase"/>
</dbReference>
<dbReference type="Gene3D" id="3.40.1360.10">
    <property type="match status" value="1"/>
</dbReference>
<evidence type="ECO:0000256" key="10">
    <source>
        <dbReference type="ARBA" id="ARBA00022842"/>
    </source>
</evidence>
<keyword evidence="6" id="KW-0235">DNA replication</keyword>
<dbReference type="GO" id="GO:0006269">
    <property type="term" value="P:DNA replication, synthesis of primer"/>
    <property type="evidence" value="ECO:0007669"/>
    <property type="project" value="UniProtKB-KW"/>
</dbReference>
<dbReference type="RefSeq" id="WP_042836620.1">
    <property type="nucleotide sequence ID" value="NZ_CP006696.1"/>
</dbReference>
<keyword evidence="3" id="KW-0639">Primosome</keyword>
<keyword evidence="11" id="KW-0238">DNA-binding</keyword>
<evidence type="ECO:0000256" key="1">
    <source>
        <dbReference type="ARBA" id="ARBA00001947"/>
    </source>
</evidence>
<keyword evidence="8" id="KW-0863">Zinc-finger</keyword>
<dbReference type="GO" id="GO:0000428">
    <property type="term" value="C:DNA-directed RNA polymerase complex"/>
    <property type="evidence" value="ECO:0007669"/>
    <property type="project" value="UniProtKB-KW"/>
</dbReference>
<sequence length="351" mass="38955">MTRVDTQALRARIDLVEVVGRYVTLRRTGAEYTGLCPFHHERTPSFTVIPHKGFVHCFGCGAHHDAIGFVMRYLNVDFREAVRQLDRGALPQAEQQAQRQRPKYVPDMVWVPLLPVPEDAPEVMGDAHWTVPIWNPKRGRAAPLKVQRLDAYRDAQGRLLGYVARAQIKDRDTGALKKWTPTLTWCVSPTGARQWCLQHFPEPRPLFGLDTLAVKPDAPVLIVEGEKCCAVGARAWPQYAVVAWPGGTNGIRKVDWTPLAGRDVVLWPDADEVGRKAMLGNRTDAGDVRPGVAHYVSRVGVRSIGMIDTHGCSKGWDLADAFEKDGWTPPQAAAWAAARRVDVNVVRGGGR</sequence>
<evidence type="ECO:0000256" key="4">
    <source>
        <dbReference type="ARBA" id="ARBA00022679"/>
    </source>
</evidence>
<dbReference type="InterPro" id="IPR034154">
    <property type="entry name" value="TOPRIM_DnaG/twinkle"/>
</dbReference>
<evidence type="ECO:0000256" key="7">
    <source>
        <dbReference type="ARBA" id="ARBA00022723"/>
    </source>
</evidence>
<dbReference type="GO" id="GO:0003677">
    <property type="term" value="F:DNA binding"/>
    <property type="evidence" value="ECO:0007669"/>
    <property type="project" value="UniProtKB-KW"/>
</dbReference>